<dbReference type="SUPFAM" id="SSF159245">
    <property type="entry name" value="AttH-like"/>
    <property type="match status" value="1"/>
</dbReference>
<dbReference type="Proteomes" id="UP000005632">
    <property type="component" value="Chromosome"/>
</dbReference>
<dbReference type="AlphaFoldDB" id="G8QSW2"/>
<dbReference type="eggNOG" id="ENOG502Z7HP">
    <property type="taxonomic scope" value="Bacteria"/>
</dbReference>
<organism evidence="1 2">
    <name type="scientific">Sphaerochaeta pleomorpha (strain ATCC BAA-1885 / DSM 22778 / Grapes)</name>
    <dbReference type="NCBI Taxonomy" id="158190"/>
    <lineage>
        <taxon>Bacteria</taxon>
        <taxon>Pseudomonadati</taxon>
        <taxon>Spirochaetota</taxon>
        <taxon>Spirochaetia</taxon>
        <taxon>Spirochaetales</taxon>
        <taxon>Sphaerochaetaceae</taxon>
        <taxon>Sphaerochaeta</taxon>
    </lineage>
</organism>
<dbReference type="HOGENOM" id="CLU_053973_0_0_12"/>
<keyword evidence="2" id="KW-1185">Reference proteome</keyword>
<dbReference type="PANTHER" id="PTHR35309">
    <property type="match status" value="1"/>
</dbReference>
<evidence type="ECO:0000313" key="1">
    <source>
        <dbReference type="EMBL" id="AEV30144.1"/>
    </source>
</evidence>
<sequence length="321" mass="36037">MSIHSLFHPETFQGRHKENDYFEGWYFKMAKPSEVLAVIPGVAFGKNKEDRHAFIQVISSAEHRSWNIQFPFDSFKADKKRLLVEIEGNRFTPEEITLDLASDGLQLNGTARNLGLHPFPVTFKSPGIMGWYAYIPFMECFHGVVSTQHTLSGSLSLNGVETDFTGGSGYIEKDWGTSFPEAWVWLQSNCFPSKNVSCMLSVAKIPFLGKIFPGFLGFVQIGGELIRFGTYTGAKITKLESDETHARIQIQTKQQYIEFIAELGPTSKLAAPRQGKMERTILESILGTITVSVRDKDHTLVFQETGTHSGIELSEAKNLWM</sequence>
<name>G8QSW2_SPHPG</name>
<accession>G8QSW2</accession>
<dbReference type="InterPro" id="IPR025893">
    <property type="entry name" value="Tocopherol_cyclase"/>
</dbReference>
<dbReference type="GO" id="GO:0009976">
    <property type="term" value="F:tocopherol cyclase activity"/>
    <property type="evidence" value="ECO:0007669"/>
    <property type="project" value="InterPro"/>
</dbReference>
<dbReference type="Pfam" id="PF14249">
    <property type="entry name" value="Tocopherol_cycl"/>
    <property type="match status" value="1"/>
</dbReference>
<evidence type="ECO:0008006" key="3">
    <source>
        <dbReference type="Google" id="ProtNLM"/>
    </source>
</evidence>
<proteinExistence type="predicted"/>
<protein>
    <recommendedName>
        <fullName evidence="3">Tocopherol cyclase</fullName>
    </recommendedName>
</protein>
<dbReference type="STRING" id="158190.SpiGrapes_2372"/>
<dbReference type="PANTHER" id="PTHR35309:SF4">
    <property type="entry name" value="TOCOPHEROL CYCLASE"/>
    <property type="match status" value="1"/>
</dbReference>
<dbReference type="EMBL" id="CP003155">
    <property type="protein sequence ID" value="AEV30144.1"/>
    <property type="molecule type" value="Genomic_DNA"/>
</dbReference>
<gene>
    <name evidence="1" type="ordered locus">SpiGrapes_2372</name>
</gene>
<dbReference type="KEGG" id="sgp:SpiGrapes_2372"/>
<evidence type="ECO:0000313" key="2">
    <source>
        <dbReference type="Proteomes" id="UP000005632"/>
    </source>
</evidence>
<reference evidence="1 2" key="1">
    <citation type="submission" date="2011-11" db="EMBL/GenBank/DDBJ databases">
        <title>Complete sequence of Spirochaeta sp. grapes.</title>
        <authorList>
            <consortium name="US DOE Joint Genome Institute"/>
            <person name="Lucas S."/>
            <person name="Han J."/>
            <person name="Lapidus A."/>
            <person name="Cheng J.-F."/>
            <person name="Goodwin L."/>
            <person name="Pitluck S."/>
            <person name="Peters L."/>
            <person name="Ovchinnikova G."/>
            <person name="Munk A.C."/>
            <person name="Detter J.C."/>
            <person name="Han C."/>
            <person name="Tapia R."/>
            <person name="Land M."/>
            <person name="Hauser L."/>
            <person name="Kyrpides N."/>
            <person name="Ivanova N."/>
            <person name="Pagani I."/>
            <person name="Ritalahtilisa K."/>
            <person name="Loeffler F."/>
            <person name="Woyke T."/>
        </authorList>
    </citation>
    <scope>NUCLEOTIDE SEQUENCE [LARGE SCALE GENOMIC DNA]</scope>
    <source>
        <strain evidence="2">ATCC BAA-1885 / DSM 22778 / Grapes</strain>
    </source>
</reference>